<evidence type="ECO:0000313" key="3">
    <source>
        <dbReference type="Proteomes" id="UP000041254"/>
    </source>
</evidence>
<gene>
    <name evidence="2" type="ORF">Vbra_16535</name>
</gene>
<evidence type="ECO:0000313" key="2">
    <source>
        <dbReference type="EMBL" id="CEM20880.1"/>
    </source>
</evidence>
<accession>A0A0G4FZ34</accession>
<feature type="compositionally biased region" description="Basic and acidic residues" evidence="1">
    <location>
        <begin position="419"/>
        <end position="449"/>
    </location>
</feature>
<reference evidence="2 3" key="1">
    <citation type="submission" date="2014-11" db="EMBL/GenBank/DDBJ databases">
        <authorList>
            <person name="Zhu J."/>
            <person name="Qi W."/>
            <person name="Song R."/>
        </authorList>
    </citation>
    <scope>NUCLEOTIDE SEQUENCE [LARGE SCALE GENOMIC DNA]</scope>
</reference>
<organism evidence="2 3">
    <name type="scientific">Vitrella brassicaformis (strain CCMP3155)</name>
    <dbReference type="NCBI Taxonomy" id="1169540"/>
    <lineage>
        <taxon>Eukaryota</taxon>
        <taxon>Sar</taxon>
        <taxon>Alveolata</taxon>
        <taxon>Colpodellida</taxon>
        <taxon>Vitrellaceae</taxon>
        <taxon>Vitrella</taxon>
    </lineage>
</organism>
<proteinExistence type="predicted"/>
<dbReference type="InParanoid" id="A0A0G4FZ34"/>
<feature type="compositionally biased region" description="Low complexity" evidence="1">
    <location>
        <begin position="409"/>
        <end position="418"/>
    </location>
</feature>
<keyword evidence="3" id="KW-1185">Reference proteome</keyword>
<dbReference type="SUPFAM" id="SSF56112">
    <property type="entry name" value="Protein kinase-like (PK-like)"/>
    <property type="match status" value="1"/>
</dbReference>
<dbReference type="VEuPathDB" id="CryptoDB:Vbra_16535"/>
<feature type="compositionally biased region" description="Basic residues" evidence="1">
    <location>
        <begin position="1"/>
        <end position="18"/>
    </location>
</feature>
<protein>
    <recommendedName>
        <fullName evidence="4">Protein kinase domain-containing protein</fullName>
    </recommendedName>
</protein>
<sequence length="512" mass="56060">MTKRGCQKGRGRGRHRRSPSQATGEGATPAGSWVVTKSVSGLVQAGVGREKVRANVQRDSDTLRLLYFAASDIRQHRLPDLLHGRRYTGVRRCVPEWPGFLSQEELAAGKVAMREAREGGAAVNKRMTDLVAEEGVCYVMGMVVGTTDRRGHVFGADTVDHLCRPPIPSRRPPGPLLRGAVSVNMVLALLHIHRHHHITHNDFHYRNVHIVADLETGEVMVIDFESARHMQSEELESPVDFSRVSVRHLDTTLDRREVVDETVIYATDCIGAASSFMLLASPTDATAKGVKKLAETELEELLKECEAARSQQGEGEAAQATREGAREAYKATVASIAAAASSHIEEAIEASEQPEAAKWQWKALGALSVQLYRELGMGHADGMGHVEMWARLDKFYNDTMTVCWEPLCGEEPPSSPDTSPRRRPERRNETDNDDETTKKDGDDTKKDPDAAFPTLQRSVSPPHSPTHRQTAHFPRPAGRGVSRPPPLLLSQIASESVSSLPVGRGNGPGCAA</sequence>
<dbReference type="Proteomes" id="UP000041254">
    <property type="component" value="Unassembled WGS sequence"/>
</dbReference>
<feature type="region of interest" description="Disordered" evidence="1">
    <location>
        <begin position="1"/>
        <end position="31"/>
    </location>
</feature>
<dbReference type="InterPro" id="IPR011009">
    <property type="entry name" value="Kinase-like_dom_sf"/>
</dbReference>
<dbReference type="PhylomeDB" id="A0A0G4FZ34"/>
<dbReference type="AlphaFoldDB" id="A0A0G4FZ34"/>
<name>A0A0G4FZ34_VITBC</name>
<feature type="region of interest" description="Disordered" evidence="1">
    <location>
        <begin position="407"/>
        <end position="488"/>
    </location>
</feature>
<dbReference type="EMBL" id="CDMY01000531">
    <property type="protein sequence ID" value="CEM20880.1"/>
    <property type="molecule type" value="Genomic_DNA"/>
</dbReference>
<evidence type="ECO:0008006" key="4">
    <source>
        <dbReference type="Google" id="ProtNLM"/>
    </source>
</evidence>
<dbReference type="Gene3D" id="1.10.510.10">
    <property type="entry name" value="Transferase(Phosphotransferase) domain 1"/>
    <property type="match status" value="1"/>
</dbReference>
<evidence type="ECO:0000256" key="1">
    <source>
        <dbReference type="SAM" id="MobiDB-lite"/>
    </source>
</evidence>
<feature type="region of interest" description="Disordered" evidence="1">
    <location>
        <begin position="493"/>
        <end position="512"/>
    </location>
</feature>